<dbReference type="InterPro" id="IPR019557">
    <property type="entry name" value="AminoTfrase-like_pln_mobile"/>
</dbReference>
<dbReference type="InterPro" id="IPR006186">
    <property type="entry name" value="Ser/Thr-sp_prot-phosphatase"/>
</dbReference>
<feature type="compositionally biased region" description="Polar residues" evidence="4">
    <location>
        <begin position="983"/>
        <end position="995"/>
    </location>
</feature>
<dbReference type="PRINTS" id="PR00114">
    <property type="entry name" value="STPHPHTASE"/>
</dbReference>
<dbReference type="Pfam" id="PF00149">
    <property type="entry name" value="Metallophos"/>
    <property type="match status" value="1"/>
</dbReference>
<comment type="caution">
    <text evidence="6">The sequence shown here is derived from an EMBL/GenBank/DDBJ whole genome shotgun (WGS) entry which is preliminary data.</text>
</comment>
<keyword evidence="7" id="KW-1185">Reference proteome</keyword>
<feature type="region of interest" description="Disordered" evidence="4">
    <location>
        <begin position="983"/>
        <end position="1196"/>
    </location>
</feature>
<name>A0A565AP42_9BRAS</name>
<evidence type="ECO:0000256" key="2">
    <source>
        <dbReference type="ARBA" id="ARBA00022723"/>
    </source>
</evidence>
<dbReference type="GO" id="GO:0046872">
    <property type="term" value="F:metal ion binding"/>
    <property type="evidence" value="ECO:0007669"/>
    <property type="project" value="UniProtKB-KW"/>
</dbReference>
<dbReference type="InterPro" id="IPR029052">
    <property type="entry name" value="Metallo-depent_PP-like"/>
</dbReference>
<accession>A0A565AP42</accession>
<feature type="compositionally biased region" description="Basic residues" evidence="4">
    <location>
        <begin position="790"/>
        <end position="799"/>
    </location>
</feature>
<feature type="compositionally biased region" description="Basic and acidic residues" evidence="4">
    <location>
        <begin position="1112"/>
        <end position="1155"/>
    </location>
</feature>
<feature type="domain" description="Serine/threonine specific protein phosphatases" evidence="5">
    <location>
        <begin position="623"/>
        <end position="961"/>
    </location>
</feature>
<protein>
    <recommendedName>
        <fullName evidence="5">Serine/threonine specific protein phosphatases domain-containing protein</fullName>
    </recommendedName>
</protein>
<feature type="region of interest" description="Disordered" evidence="4">
    <location>
        <begin position="1277"/>
        <end position="1369"/>
    </location>
</feature>
<comment type="cofactor">
    <cofactor evidence="1">
        <name>Mn(2+)</name>
        <dbReference type="ChEBI" id="CHEBI:29035"/>
    </cofactor>
</comment>
<evidence type="ECO:0000256" key="3">
    <source>
        <dbReference type="ARBA" id="ARBA00023211"/>
    </source>
</evidence>
<feature type="compositionally biased region" description="Polar residues" evidence="4">
    <location>
        <begin position="1177"/>
        <end position="1187"/>
    </location>
</feature>
<dbReference type="Proteomes" id="UP000489600">
    <property type="component" value="Unassembled WGS sequence"/>
</dbReference>
<feature type="compositionally biased region" description="Basic and acidic residues" evidence="4">
    <location>
        <begin position="1056"/>
        <end position="1081"/>
    </location>
</feature>
<dbReference type="InterPro" id="IPR004843">
    <property type="entry name" value="Calcineurin-like_PHP"/>
</dbReference>
<dbReference type="OrthoDB" id="1939467at2759"/>
<evidence type="ECO:0000259" key="5">
    <source>
        <dbReference type="SMART" id="SM00156"/>
    </source>
</evidence>
<dbReference type="SUPFAM" id="SSF56300">
    <property type="entry name" value="Metallo-dependent phosphatases"/>
    <property type="match status" value="1"/>
</dbReference>
<evidence type="ECO:0000313" key="6">
    <source>
        <dbReference type="EMBL" id="VVA90772.1"/>
    </source>
</evidence>
<evidence type="ECO:0000313" key="7">
    <source>
        <dbReference type="Proteomes" id="UP000489600"/>
    </source>
</evidence>
<dbReference type="PANTHER" id="PTHR45668:SF7">
    <property type="entry name" value="SERINE_THREONINE-PROTEIN PHOSPHATASE 7 LONG FORM HOMOLOG"/>
    <property type="match status" value="1"/>
</dbReference>
<keyword evidence="3" id="KW-0464">Manganese</keyword>
<organism evidence="6 7">
    <name type="scientific">Arabis nemorensis</name>
    <dbReference type="NCBI Taxonomy" id="586526"/>
    <lineage>
        <taxon>Eukaryota</taxon>
        <taxon>Viridiplantae</taxon>
        <taxon>Streptophyta</taxon>
        <taxon>Embryophyta</taxon>
        <taxon>Tracheophyta</taxon>
        <taxon>Spermatophyta</taxon>
        <taxon>Magnoliopsida</taxon>
        <taxon>eudicotyledons</taxon>
        <taxon>Gunneridae</taxon>
        <taxon>Pentapetalae</taxon>
        <taxon>rosids</taxon>
        <taxon>malvids</taxon>
        <taxon>Brassicales</taxon>
        <taxon>Brassicaceae</taxon>
        <taxon>Arabideae</taxon>
        <taxon>Arabis</taxon>
    </lineage>
</organism>
<dbReference type="Gene3D" id="3.60.21.10">
    <property type="match status" value="1"/>
</dbReference>
<dbReference type="InterPro" id="IPR051134">
    <property type="entry name" value="PPP_phosphatase"/>
</dbReference>
<dbReference type="GO" id="GO:0016787">
    <property type="term" value="F:hydrolase activity"/>
    <property type="evidence" value="ECO:0007669"/>
    <property type="project" value="InterPro"/>
</dbReference>
<reference evidence="6" key="1">
    <citation type="submission" date="2019-07" db="EMBL/GenBank/DDBJ databases">
        <authorList>
            <person name="Dittberner H."/>
        </authorList>
    </citation>
    <scope>NUCLEOTIDE SEQUENCE [LARGE SCALE GENOMIC DNA]</scope>
</reference>
<feature type="compositionally biased region" description="Basic and acidic residues" evidence="4">
    <location>
        <begin position="1024"/>
        <end position="1047"/>
    </location>
</feature>
<dbReference type="PANTHER" id="PTHR45668">
    <property type="entry name" value="SERINE/THREONINE-PROTEIN PHOSPHATASE 5-RELATED"/>
    <property type="match status" value="1"/>
</dbReference>
<dbReference type="Pfam" id="PF10536">
    <property type="entry name" value="PMD"/>
    <property type="match status" value="1"/>
</dbReference>
<proteinExistence type="predicted"/>
<gene>
    <name evidence="6" type="ORF">ANE_LOCUS1217</name>
</gene>
<evidence type="ECO:0000256" key="4">
    <source>
        <dbReference type="SAM" id="MobiDB-lite"/>
    </source>
</evidence>
<dbReference type="EMBL" id="CABITT030000001">
    <property type="protein sequence ID" value="VVA90772.1"/>
    <property type="molecule type" value="Genomic_DNA"/>
</dbReference>
<feature type="region of interest" description="Disordered" evidence="4">
    <location>
        <begin position="788"/>
        <end position="819"/>
    </location>
</feature>
<dbReference type="SMART" id="SM00156">
    <property type="entry name" value="PP2Ac"/>
    <property type="match status" value="1"/>
</dbReference>
<feature type="compositionally biased region" description="Basic and acidic residues" evidence="4">
    <location>
        <begin position="1329"/>
        <end position="1369"/>
    </location>
</feature>
<feature type="compositionally biased region" description="Basic and acidic residues" evidence="4">
    <location>
        <begin position="1304"/>
        <end position="1319"/>
    </location>
</feature>
<evidence type="ECO:0000256" key="1">
    <source>
        <dbReference type="ARBA" id="ARBA00001936"/>
    </source>
</evidence>
<sequence length="1369" mass="152556">MEVQSLSSFDLDPGPVDQSILVWQHEHRSAAIWEDEVPPRELTCRHKLLGMRDWPLEPLVCRKLIEFGLYGVYKVAFIQLDYALITALVERWRPETHTFHLPAGEITVTLQDVNILLGLRVDGPAVTGSTKNNWADLCEDLLGRRPGPKDLHGSHVSLAWLRDNFRNLPADPDEVTLKCHTRAFVLALMSGFLYGDKSKHDVALTFLPLLRDFDEVSQLSWGSATLALLYRELCRASKRTVSTICGPLVLLQLWAWERLHVGRPGRLKDVGASYMDGIDGPLPDPLGCRWRASLSHKENPRGGLDFYRDQFDQQKDEQVMWQPYTPDLLEKLPLICLSGQNIWRTVAPLICFDVVEWHRPDRVLRQFGLHQAIPAPCDNEKALHAIDKRGKSEYDWSARHSKHIELWEARESTVAFGEPECIPMDYNDPYMEWYRRITRRIISPMNERRPGQFLPTGFAFQVLVQRVAAIHARSKASLEEELTVDTARQTLQDIVDMCAGALQLNAPLGSLSNGSVAQAPTPEPFLMLPQPTPTEISQKPSSGEIVCLPLNETGTDDGISVEPLEVMPPVQDIGCEQSLPSVSQKPLFWPSGGKLTFSWICDVMLGFDWSSRNLPPCEFSSVLPFNVLDELVVSASKILKKEPNCVRIDSDKAKVVVVGDLHGQLHDLLFLMQDAGFPNGDQFYVFNGNYVDKGAWGLETFLLLLSWKVFLPERVYLLRGSHESESCTSLYGFKNEVLTKYGDKGAAVYKKCLECFQLLPLASVIGGKVFTAHGGLFRDVSSFLSDKQERSRKRKRSQKKQADNSVLETEDRSEPLPLGSLKDLSKVKRRVMDPPAEGSNLIPGDILWSDPSKDTGLFLNKEKGVGLLWGPDCTAKFLQDNELKLIIRGKEAPDKRANRDGLPPMNDGYVKDHEGLLTLFSAPDHPQFQDTEERINNKGAYIILQIPEYEEPEIHVFEAVSPRPKVEAYYEYRSLIHSPKNLVHNTTTSVDSPSSAPGDKDCLISSENKSMDLSEPMEVEEKDDVNSKCSESRTDEVMVDSGDKDMVDSSENIENGSKEADHSETEEAREDDAVGKTESCSRTETTSEAMETDGKLESSTPKPIDLEPPLACDRHVDSGKSLESRTELPGDIRPMAVDDKPSDEIAGESESRIGEENDVEASNSTKISEEKAAKGINSDSLEVSNNVTEEETRDAKVDDCSITGDAAVELEIASDEKPESVVNEITGNSTAECTTDINRDKATDGAEKLECSNSKLNYSEPSEDVNGVVNTDCTNSSKCLTSKPGGSEPVVAHEKFTNNTKPSHVKDHEESANKPERVIKLVTYSKRSKSSDKKHMVDSSEDPQQKIKDAVDSKTKDALDKSHSVPKDS</sequence>
<keyword evidence="2" id="KW-0479">Metal-binding</keyword>